<dbReference type="Pfam" id="PF09369">
    <property type="entry name" value="MZB"/>
    <property type="match status" value="1"/>
</dbReference>
<protein>
    <recommendedName>
        <fullName evidence="1">MrfA-like Zn-binding domain-containing protein</fullName>
    </recommendedName>
</protein>
<dbReference type="OrthoDB" id="18781at2759"/>
<accession>A0A1Q9DTF4</accession>
<evidence type="ECO:0000313" key="2">
    <source>
        <dbReference type="EMBL" id="OLP98408.1"/>
    </source>
</evidence>
<organism evidence="2 3">
    <name type="scientific">Symbiodinium microadriaticum</name>
    <name type="common">Dinoflagellate</name>
    <name type="synonym">Zooxanthella microadriatica</name>
    <dbReference type="NCBI Taxonomy" id="2951"/>
    <lineage>
        <taxon>Eukaryota</taxon>
        <taxon>Sar</taxon>
        <taxon>Alveolata</taxon>
        <taxon>Dinophyceae</taxon>
        <taxon>Suessiales</taxon>
        <taxon>Symbiodiniaceae</taxon>
        <taxon>Symbiodinium</taxon>
    </lineage>
</organism>
<gene>
    <name evidence="2" type="ORF">AK812_SmicGene19132</name>
</gene>
<proteinExistence type="predicted"/>
<sequence>MQSCEVQQWRRMYGFRKKAKKDHSIIALHPVEYQTRATWMDLPGSVLQPDIQSIGELFTPWSTREALQFAINFSGYFLLLYELQKGGWEELLSQAVRLMKECPCESGCPNCIVAPRRLEKAGALKIGQPQPKLPPRPKKTFAQCFNCGGGPAAQSVCMDLD</sequence>
<dbReference type="AlphaFoldDB" id="A0A1Q9DTF4"/>
<feature type="domain" description="MrfA-like Zn-binding" evidence="1">
    <location>
        <begin position="86"/>
        <end position="112"/>
    </location>
</feature>
<reference evidence="2 3" key="1">
    <citation type="submission" date="2016-02" db="EMBL/GenBank/DDBJ databases">
        <title>Genome analysis of coral dinoflagellate symbionts highlights evolutionary adaptations to a symbiotic lifestyle.</title>
        <authorList>
            <person name="Aranda M."/>
            <person name="Li Y."/>
            <person name="Liew Y.J."/>
            <person name="Baumgarten S."/>
            <person name="Simakov O."/>
            <person name="Wilson M."/>
            <person name="Piel J."/>
            <person name="Ashoor H."/>
            <person name="Bougouffa S."/>
            <person name="Bajic V.B."/>
            <person name="Ryu T."/>
            <person name="Ravasi T."/>
            <person name="Bayer T."/>
            <person name="Micklem G."/>
            <person name="Kim H."/>
            <person name="Bhak J."/>
            <person name="Lajeunesse T.C."/>
            <person name="Voolstra C.R."/>
        </authorList>
    </citation>
    <scope>NUCLEOTIDE SEQUENCE [LARGE SCALE GENOMIC DNA]</scope>
    <source>
        <strain evidence="2 3">CCMP2467</strain>
    </source>
</reference>
<evidence type="ECO:0000259" key="1">
    <source>
        <dbReference type="Pfam" id="PF09369"/>
    </source>
</evidence>
<comment type="caution">
    <text evidence="2">The sequence shown here is derived from an EMBL/GenBank/DDBJ whole genome shotgun (WGS) entry which is preliminary data.</text>
</comment>
<dbReference type="Proteomes" id="UP000186817">
    <property type="component" value="Unassembled WGS sequence"/>
</dbReference>
<keyword evidence="3" id="KW-1185">Reference proteome</keyword>
<evidence type="ECO:0000313" key="3">
    <source>
        <dbReference type="Proteomes" id="UP000186817"/>
    </source>
</evidence>
<dbReference type="InterPro" id="IPR018973">
    <property type="entry name" value="MZB"/>
</dbReference>
<name>A0A1Q9DTF4_SYMMI</name>
<dbReference type="EMBL" id="LSRX01000397">
    <property type="protein sequence ID" value="OLP98408.1"/>
    <property type="molecule type" value="Genomic_DNA"/>
</dbReference>